<evidence type="ECO:0000313" key="3">
    <source>
        <dbReference type="Proteomes" id="UP000316079"/>
    </source>
</evidence>
<gene>
    <name evidence="2" type="ORF">DNTS_020277</name>
</gene>
<keyword evidence="3" id="KW-1185">Reference proteome</keyword>
<dbReference type="STRING" id="623744.A0A553Q0E2"/>
<proteinExistence type="predicted"/>
<dbReference type="OrthoDB" id="8963174at2759"/>
<keyword evidence="1" id="KW-0175">Coiled coil</keyword>
<dbReference type="EMBL" id="SRMA01026478">
    <property type="protein sequence ID" value="TRY83402.1"/>
    <property type="molecule type" value="Genomic_DNA"/>
</dbReference>
<dbReference type="AlphaFoldDB" id="A0A553Q0E2"/>
<organism evidence="2 3">
    <name type="scientific">Danionella cerebrum</name>
    <dbReference type="NCBI Taxonomy" id="2873325"/>
    <lineage>
        <taxon>Eukaryota</taxon>
        <taxon>Metazoa</taxon>
        <taxon>Chordata</taxon>
        <taxon>Craniata</taxon>
        <taxon>Vertebrata</taxon>
        <taxon>Euteleostomi</taxon>
        <taxon>Actinopterygii</taxon>
        <taxon>Neopterygii</taxon>
        <taxon>Teleostei</taxon>
        <taxon>Ostariophysi</taxon>
        <taxon>Cypriniformes</taxon>
        <taxon>Danionidae</taxon>
        <taxon>Danioninae</taxon>
        <taxon>Danionella</taxon>
    </lineage>
</organism>
<evidence type="ECO:0000313" key="2">
    <source>
        <dbReference type="EMBL" id="TRY83402.1"/>
    </source>
</evidence>
<sequence>MFATAVRKQWSHGLPNEDLSQSEFESVVNLISELQEQMCQIRQEISRKKPAEMILEGSKGLESEQSTAAEPKAAEVVMSGEQEQKLLQELRTLKHRVGELEQEKSHYEQKLKVTQAELTTLQQLLDCKNCEIDTLQAQLLSRAPVAVDAAERDTCGTKIDDKTLAEEDICGTKDNGDAQSPPDLDVKSSAVTCASQSSFAATEEIYRRRLNTKLLYELLCEAERNSQGAAVSLLTDQELLRLKTGMESLIAANDEKLTLEPLFLVFMNFTFRGTPLPAKLSNLRERFRMF</sequence>
<reference evidence="2 3" key="1">
    <citation type="journal article" date="2019" name="Sci. Data">
        <title>Hybrid genome assembly and annotation of Danionella translucida.</title>
        <authorList>
            <person name="Kadobianskyi M."/>
            <person name="Schulze L."/>
            <person name="Schuelke M."/>
            <person name="Judkewitz B."/>
        </authorList>
    </citation>
    <scope>NUCLEOTIDE SEQUENCE [LARGE SCALE GENOMIC DNA]</scope>
    <source>
        <strain evidence="2 3">Bolton</strain>
    </source>
</reference>
<comment type="caution">
    <text evidence="2">The sequence shown here is derived from an EMBL/GenBank/DDBJ whole genome shotgun (WGS) entry which is preliminary data.</text>
</comment>
<dbReference type="Proteomes" id="UP000316079">
    <property type="component" value="Unassembled WGS sequence"/>
</dbReference>
<name>A0A553Q0E2_9TELE</name>
<protein>
    <submittedName>
        <fullName evidence="2">Uncharacterized protein</fullName>
    </submittedName>
</protein>
<evidence type="ECO:0000256" key="1">
    <source>
        <dbReference type="SAM" id="Coils"/>
    </source>
</evidence>
<feature type="coiled-coil region" evidence="1">
    <location>
        <begin position="83"/>
        <end position="138"/>
    </location>
</feature>
<accession>A0A553Q0E2</accession>